<dbReference type="PATRIC" id="fig|1082933.3.peg.2286"/>
<evidence type="ECO:0008006" key="3">
    <source>
        <dbReference type="Google" id="ProtNLM"/>
    </source>
</evidence>
<gene>
    <name evidence="1" type="ORF">MEA186_11846</name>
</gene>
<evidence type="ECO:0000313" key="1">
    <source>
        <dbReference type="EMBL" id="EHH11822.1"/>
    </source>
</evidence>
<dbReference type="EMBL" id="AGSN01000096">
    <property type="protein sequence ID" value="EHH11822.1"/>
    <property type="molecule type" value="Genomic_DNA"/>
</dbReference>
<accession>G6Y8V0</accession>
<evidence type="ECO:0000313" key="2">
    <source>
        <dbReference type="Proteomes" id="UP000002949"/>
    </source>
</evidence>
<keyword evidence="2" id="KW-1185">Reference proteome</keyword>
<proteinExistence type="predicted"/>
<reference evidence="1 2" key="1">
    <citation type="journal article" date="2012" name="J. Bacteriol.">
        <title>Draft Genome Sequence of Plant Growth-Promoting Rhizobium Mesorhizobium amorphae, Isolated from Zinc-Lead Mine Tailings.</title>
        <authorList>
            <person name="Hao X."/>
            <person name="Lin Y."/>
            <person name="Johnstone L."/>
            <person name="Baltrus D.A."/>
            <person name="Miller S.J."/>
            <person name="Wei G."/>
            <person name="Rensing C."/>
        </authorList>
    </citation>
    <scope>NUCLEOTIDE SEQUENCE [LARGE SCALE GENOMIC DNA]</scope>
    <source>
        <strain evidence="1 2">CCNWGS0123</strain>
    </source>
</reference>
<protein>
    <recommendedName>
        <fullName evidence="3">DUF5666 domain-containing protein</fullName>
    </recommendedName>
</protein>
<sequence length="232" mass="23700">MIDVFEPAFVTQMSLAPTGRASHFPEGSNPMNLKIFAIVLGTIPGLAAAAEAQAADTMRVRGTVVGLAGSTLTVKDPAGKTDAIALAQGWKISGVAKASAADIKQGDFLGIASVSKADGGSGALEVVIFPAALKGTGEGDRPWDLQPNSRMTNGTVADVTDIDGRTVTLTYDNGQKKQIAIPQSTPIVTFATATPADLTPGAAVFVTTERGSDGTLTSRRVVVGNHGVVPPM</sequence>
<organism evidence="1 2">
    <name type="scientific">Mesorhizobium amorphae CCNWGS0123</name>
    <dbReference type="NCBI Taxonomy" id="1082933"/>
    <lineage>
        <taxon>Bacteria</taxon>
        <taxon>Pseudomonadati</taxon>
        <taxon>Pseudomonadota</taxon>
        <taxon>Alphaproteobacteria</taxon>
        <taxon>Hyphomicrobiales</taxon>
        <taxon>Phyllobacteriaceae</taxon>
        <taxon>Mesorhizobium</taxon>
    </lineage>
</organism>
<dbReference type="Proteomes" id="UP000002949">
    <property type="component" value="Unassembled WGS sequence"/>
</dbReference>
<dbReference type="eggNOG" id="ENOG5031WRS">
    <property type="taxonomic scope" value="Bacteria"/>
</dbReference>
<dbReference type="STRING" id="1082933.A6B35_17270"/>
<dbReference type="AlphaFoldDB" id="G6Y8V0"/>
<name>G6Y8V0_9HYPH</name>